<accession>A0A6G1K7V2</accession>
<gene>
    <name evidence="1" type="ORF">K504DRAFT_292740</name>
</gene>
<dbReference type="Proteomes" id="UP000799428">
    <property type="component" value="Unassembled WGS sequence"/>
</dbReference>
<reference evidence="1" key="1">
    <citation type="journal article" date="2020" name="Stud. Mycol.">
        <title>101 Dothideomycetes genomes: a test case for predicting lifestyles and emergence of pathogens.</title>
        <authorList>
            <person name="Haridas S."/>
            <person name="Albert R."/>
            <person name="Binder M."/>
            <person name="Bloem J."/>
            <person name="Labutti K."/>
            <person name="Salamov A."/>
            <person name="Andreopoulos B."/>
            <person name="Baker S."/>
            <person name="Barry K."/>
            <person name="Bills G."/>
            <person name="Bluhm B."/>
            <person name="Cannon C."/>
            <person name="Castanera R."/>
            <person name="Culley D."/>
            <person name="Daum C."/>
            <person name="Ezra D."/>
            <person name="Gonzalez J."/>
            <person name="Henrissat B."/>
            <person name="Kuo A."/>
            <person name="Liang C."/>
            <person name="Lipzen A."/>
            <person name="Lutzoni F."/>
            <person name="Magnuson J."/>
            <person name="Mondo S."/>
            <person name="Nolan M."/>
            <person name="Ohm R."/>
            <person name="Pangilinan J."/>
            <person name="Park H.-J."/>
            <person name="Ramirez L."/>
            <person name="Alfaro M."/>
            <person name="Sun H."/>
            <person name="Tritt A."/>
            <person name="Yoshinaga Y."/>
            <person name="Zwiers L.-H."/>
            <person name="Turgeon B."/>
            <person name="Goodwin S."/>
            <person name="Spatafora J."/>
            <person name="Crous P."/>
            <person name="Grigoriev I."/>
        </authorList>
    </citation>
    <scope>NUCLEOTIDE SEQUENCE</scope>
    <source>
        <strain evidence="1">CBS 279.74</strain>
    </source>
</reference>
<evidence type="ECO:0000313" key="2">
    <source>
        <dbReference type="Proteomes" id="UP000799428"/>
    </source>
</evidence>
<organism evidence="1 2">
    <name type="scientific">Pleomassaria siparia CBS 279.74</name>
    <dbReference type="NCBI Taxonomy" id="1314801"/>
    <lineage>
        <taxon>Eukaryota</taxon>
        <taxon>Fungi</taxon>
        <taxon>Dikarya</taxon>
        <taxon>Ascomycota</taxon>
        <taxon>Pezizomycotina</taxon>
        <taxon>Dothideomycetes</taxon>
        <taxon>Pleosporomycetidae</taxon>
        <taxon>Pleosporales</taxon>
        <taxon>Pleomassariaceae</taxon>
        <taxon>Pleomassaria</taxon>
    </lineage>
</organism>
<dbReference type="EMBL" id="MU005771">
    <property type="protein sequence ID" value="KAF2708966.1"/>
    <property type="molecule type" value="Genomic_DNA"/>
</dbReference>
<name>A0A6G1K7V2_9PLEO</name>
<dbReference type="AlphaFoldDB" id="A0A6G1K7V2"/>
<evidence type="ECO:0000313" key="1">
    <source>
        <dbReference type="EMBL" id="KAF2708966.1"/>
    </source>
</evidence>
<sequence length="291" mass="32722">MFWVRVSDLLSSACRQTVLRPFVSLKSHMYSRLTHQASTPARSILNKAAVDRANIRNAHPDITPATFLVNRVSDSWSITAQAATLLCPERASHNKKLPPQVPVSTSYQSCHHEVTGRGRECRNTQFCKPGYSLGTRKGDHSRKGDNRYPSREAVGIKRRFRSGIVHCIAYPFLSTCTHTRAHCQSHPAERPSAIENVSNSYDTRRHIRLHSRSRDPTGFGIGFCRPNAARRRGKVYQNLNIGVANAQSSTPSPPRPFFSLKYWTGSSKWRGIHITDHQAPFPCPKQHPCST</sequence>
<keyword evidence="2" id="KW-1185">Reference proteome</keyword>
<protein>
    <submittedName>
        <fullName evidence="1">Uncharacterized protein</fullName>
    </submittedName>
</protein>
<proteinExistence type="predicted"/>